<name>A0ACB8SNU9_9AGAM</name>
<evidence type="ECO:0000313" key="1">
    <source>
        <dbReference type="EMBL" id="KAI0058153.1"/>
    </source>
</evidence>
<accession>A0ACB8SNU9</accession>
<gene>
    <name evidence="1" type="ORF">BV25DRAFT_1294601</name>
</gene>
<keyword evidence="2" id="KW-1185">Reference proteome</keyword>
<reference evidence="1" key="2">
    <citation type="journal article" date="2022" name="New Phytol.">
        <title>Evolutionary transition to the ectomycorrhizal habit in the genomes of a hyperdiverse lineage of mushroom-forming fungi.</title>
        <authorList>
            <person name="Looney B."/>
            <person name="Miyauchi S."/>
            <person name="Morin E."/>
            <person name="Drula E."/>
            <person name="Courty P.E."/>
            <person name="Kohler A."/>
            <person name="Kuo A."/>
            <person name="LaButti K."/>
            <person name="Pangilinan J."/>
            <person name="Lipzen A."/>
            <person name="Riley R."/>
            <person name="Andreopoulos W."/>
            <person name="He G."/>
            <person name="Johnson J."/>
            <person name="Nolan M."/>
            <person name="Tritt A."/>
            <person name="Barry K.W."/>
            <person name="Grigoriev I.V."/>
            <person name="Nagy L.G."/>
            <person name="Hibbett D."/>
            <person name="Henrissat B."/>
            <person name="Matheny P.B."/>
            <person name="Labbe J."/>
            <person name="Martin F.M."/>
        </authorList>
    </citation>
    <scope>NUCLEOTIDE SEQUENCE</scope>
    <source>
        <strain evidence="1">HHB10654</strain>
    </source>
</reference>
<dbReference type="Proteomes" id="UP000814140">
    <property type="component" value="Unassembled WGS sequence"/>
</dbReference>
<reference evidence="1" key="1">
    <citation type="submission" date="2021-03" db="EMBL/GenBank/DDBJ databases">
        <authorList>
            <consortium name="DOE Joint Genome Institute"/>
            <person name="Ahrendt S."/>
            <person name="Looney B.P."/>
            <person name="Miyauchi S."/>
            <person name="Morin E."/>
            <person name="Drula E."/>
            <person name="Courty P.E."/>
            <person name="Chicoki N."/>
            <person name="Fauchery L."/>
            <person name="Kohler A."/>
            <person name="Kuo A."/>
            <person name="Labutti K."/>
            <person name="Pangilinan J."/>
            <person name="Lipzen A."/>
            <person name="Riley R."/>
            <person name="Andreopoulos W."/>
            <person name="He G."/>
            <person name="Johnson J."/>
            <person name="Barry K.W."/>
            <person name="Grigoriev I.V."/>
            <person name="Nagy L."/>
            <person name="Hibbett D."/>
            <person name="Henrissat B."/>
            <person name="Matheny P.B."/>
            <person name="Labbe J."/>
            <person name="Martin F."/>
        </authorList>
    </citation>
    <scope>NUCLEOTIDE SEQUENCE</scope>
    <source>
        <strain evidence="1">HHB10654</strain>
    </source>
</reference>
<comment type="caution">
    <text evidence="1">The sequence shown here is derived from an EMBL/GenBank/DDBJ whole genome shotgun (WGS) entry which is preliminary data.</text>
</comment>
<protein>
    <submittedName>
        <fullName evidence="1">Uncharacterized protein</fullName>
    </submittedName>
</protein>
<proteinExistence type="predicted"/>
<organism evidence="1 2">
    <name type="scientific">Artomyces pyxidatus</name>
    <dbReference type="NCBI Taxonomy" id="48021"/>
    <lineage>
        <taxon>Eukaryota</taxon>
        <taxon>Fungi</taxon>
        <taxon>Dikarya</taxon>
        <taxon>Basidiomycota</taxon>
        <taxon>Agaricomycotina</taxon>
        <taxon>Agaricomycetes</taxon>
        <taxon>Russulales</taxon>
        <taxon>Auriscalpiaceae</taxon>
        <taxon>Artomyces</taxon>
    </lineage>
</organism>
<dbReference type="EMBL" id="MU277238">
    <property type="protein sequence ID" value="KAI0058153.1"/>
    <property type="molecule type" value="Genomic_DNA"/>
</dbReference>
<sequence>MVLSLYGQEVSLGAVVGTELFQEELSPLHPTLSVWLRNMARLWDMIEHLRQLALSTPTEHRRPLLQQVTALRASVMKQQQHYISFTHLTEEYADRYLHDISDEIQSQSAFLQTLERRLQQAKSLRGEVVDLIKSFEKETCGNLKSVRAAARAVPLPDDTPVFEALDGFLCGIRACYKDLDRFWIGEVRRVSKALKTCRVERDEVDRWKDIQLGLRTALNFSKDNPPDPVVQPNRRKPGGRDVMDDLGSIAVDLVPVMYAADSKLDAVRLSATAALLKPARVISVHQAKFGLQRNEQGCLGFMQDCVGYGTKVVAICTSFLLRPLFARTWDSQDLRSRARAIVDAEEKTVLSLVASEQHGAAGGKYDRNLRKIELLARQMETAWDEMLNRGRRHIFSLLIGTPDRECPDYSLERLVRSLRSWTKEKKALGELIKTVRPFIV</sequence>
<evidence type="ECO:0000313" key="2">
    <source>
        <dbReference type="Proteomes" id="UP000814140"/>
    </source>
</evidence>